<reference evidence="2" key="1">
    <citation type="journal article" date="2014" name="Int. J. Syst. Evol. Microbiol.">
        <title>Complete genome sequence of Corynebacterium casei LMG S-19264T (=DSM 44701T), isolated from a smear-ripened cheese.</title>
        <authorList>
            <consortium name="US DOE Joint Genome Institute (JGI-PGF)"/>
            <person name="Walter F."/>
            <person name="Albersmeier A."/>
            <person name="Kalinowski J."/>
            <person name="Ruckert C."/>
        </authorList>
    </citation>
    <scope>NUCLEOTIDE SEQUENCE</scope>
    <source>
        <strain evidence="2">JCM 4834</strain>
    </source>
</reference>
<dbReference type="EMBL" id="BMVX01000002">
    <property type="protein sequence ID" value="GGZ49771.1"/>
    <property type="molecule type" value="Genomic_DNA"/>
</dbReference>
<dbReference type="AlphaFoldDB" id="A0A918V0M7"/>
<organism evidence="2 3">
    <name type="scientific">Streptomyces subrutilus</name>
    <dbReference type="NCBI Taxonomy" id="36818"/>
    <lineage>
        <taxon>Bacteria</taxon>
        <taxon>Bacillati</taxon>
        <taxon>Actinomycetota</taxon>
        <taxon>Actinomycetes</taxon>
        <taxon>Kitasatosporales</taxon>
        <taxon>Streptomycetaceae</taxon>
        <taxon>Streptomyces</taxon>
    </lineage>
</organism>
<evidence type="ECO:0000256" key="1">
    <source>
        <dbReference type="SAM" id="MobiDB-lite"/>
    </source>
</evidence>
<gene>
    <name evidence="2" type="ORF">GCM10010371_06410</name>
</gene>
<accession>A0A918V0M7</accession>
<feature type="region of interest" description="Disordered" evidence="1">
    <location>
        <begin position="1"/>
        <end position="53"/>
    </location>
</feature>
<sequence length="72" mass="7159">MKAAVITMASASQRRRSADEPPGAGASWGPAAGAAPGSGGAAAFRSSRTGPFSLPGDAWDVSVLMERNVDGI</sequence>
<evidence type="ECO:0000313" key="2">
    <source>
        <dbReference type="EMBL" id="GGZ49771.1"/>
    </source>
</evidence>
<feature type="compositionally biased region" description="Low complexity" evidence="1">
    <location>
        <begin position="21"/>
        <end position="35"/>
    </location>
</feature>
<name>A0A918V0M7_9ACTN</name>
<comment type="caution">
    <text evidence="2">The sequence shown here is derived from an EMBL/GenBank/DDBJ whole genome shotgun (WGS) entry which is preliminary data.</text>
</comment>
<proteinExistence type="predicted"/>
<evidence type="ECO:0000313" key="3">
    <source>
        <dbReference type="Proteomes" id="UP000634660"/>
    </source>
</evidence>
<dbReference type="Proteomes" id="UP000634660">
    <property type="component" value="Unassembled WGS sequence"/>
</dbReference>
<reference evidence="2" key="2">
    <citation type="submission" date="2020-09" db="EMBL/GenBank/DDBJ databases">
        <authorList>
            <person name="Sun Q."/>
            <person name="Ohkuma M."/>
        </authorList>
    </citation>
    <scope>NUCLEOTIDE SEQUENCE</scope>
    <source>
        <strain evidence="2">JCM 4834</strain>
    </source>
</reference>
<protein>
    <submittedName>
        <fullName evidence="2">Uncharacterized protein</fullName>
    </submittedName>
</protein>